<dbReference type="EMBL" id="VCHX02000123">
    <property type="protein sequence ID" value="TPQ21232.1"/>
    <property type="molecule type" value="Genomic_DNA"/>
</dbReference>
<dbReference type="SUPFAM" id="SSF51445">
    <property type="entry name" value="(Trans)glycosidases"/>
    <property type="match status" value="1"/>
</dbReference>
<accession>A0A505DF46</accession>
<keyword evidence="4" id="KW-1185">Reference proteome</keyword>
<dbReference type="InterPro" id="IPR036962">
    <property type="entry name" value="Glyco_hydro_3_N_sf"/>
</dbReference>
<gene>
    <name evidence="3" type="ORF">FGD71_016420</name>
</gene>
<organism evidence="3 4">
    <name type="scientific">Streptomyces sporangiiformans</name>
    <dbReference type="NCBI Taxonomy" id="2315329"/>
    <lineage>
        <taxon>Bacteria</taxon>
        <taxon>Bacillati</taxon>
        <taxon>Actinomycetota</taxon>
        <taxon>Actinomycetes</taxon>
        <taxon>Kitasatosporales</taxon>
        <taxon>Streptomycetaceae</taxon>
        <taxon>Streptomyces</taxon>
    </lineage>
</organism>
<dbReference type="InterPro" id="IPR017853">
    <property type="entry name" value="GH"/>
</dbReference>
<protein>
    <submittedName>
        <fullName evidence="3">Uncharacterized protein</fullName>
    </submittedName>
</protein>
<dbReference type="AlphaFoldDB" id="A0A505DF46"/>
<reference evidence="3 4" key="1">
    <citation type="submission" date="2019-06" db="EMBL/GenBank/DDBJ databases">
        <title>Streptomyces sporangiiformans sp. nov., a novel actinomycete isolated from soil in Mount Song.</title>
        <authorList>
            <person name="Han L."/>
        </authorList>
    </citation>
    <scope>NUCLEOTIDE SEQUENCE [LARGE SCALE GENOMIC DNA]</scope>
    <source>
        <strain evidence="3 4">NEAU-SSA 1</strain>
    </source>
</reference>
<evidence type="ECO:0000256" key="1">
    <source>
        <dbReference type="ARBA" id="ARBA00022801"/>
    </source>
</evidence>
<dbReference type="GO" id="GO:0004553">
    <property type="term" value="F:hydrolase activity, hydrolyzing O-glycosyl compounds"/>
    <property type="evidence" value="ECO:0007669"/>
    <property type="project" value="InterPro"/>
</dbReference>
<name>A0A505DF46_9ACTN</name>
<sequence length="78" mass="8093">MPTARGGREQAAGAPARPGRHTRLGLPAIVHEECLTTTLGAPVYPAFLASAATFDPALVERMARTSGADLTTVGVHQQ</sequence>
<evidence type="ECO:0000256" key="2">
    <source>
        <dbReference type="SAM" id="MobiDB-lite"/>
    </source>
</evidence>
<evidence type="ECO:0000313" key="4">
    <source>
        <dbReference type="Proteomes" id="UP000317378"/>
    </source>
</evidence>
<dbReference type="GO" id="GO:0005975">
    <property type="term" value="P:carbohydrate metabolic process"/>
    <property type="evidence" value="ECO:0007669"/>
    <property type="project" value="InterPro"/>
</dbReference>
<feature type="region of interest" description="Disordered" evidence="2">
    <location>
        <begin position="1"/>
        <end position="23"/>
    </location>
</feature>
<dbReference type="Proteomes" id="UP000317378">
    <property type="component" value="Unassembled WGS sequence"/>
</dbReference>
<dbReference type="Gene3D" id="3.20.20.300">
    <property type="entry name" value="Glycoside hydrolase, family 3, N-terminal domain"/>
    <property type="match status" value="1"/>
</dbReference>
<proteinExistence type="predicted"/>
<comment type="caution">
    <text evidence="3">The sequence shown here is derived from an EMBL/GenBank/DDBJ whole genome shotgun (WGS) entry which is preliminary data.</text>
</comment>
<evidence type="ECO:0000313" key="3">
    <source>
        <dbReference type="EMBL" id="TPQ21232.1"/>
    </source>
</evidence>
<keyword evidence="1" id="KW-0378">Hydrolase</keyword>